<evidence type="ECO:0000256" key="2">
    <source>
        <dbReference type="SAM" id="MobiDB-lite"/>
    </source>
</evidence>
<feature type="coiled-coil region" evidence="1">
    <location>
        <begin position="422"/>
        <end position="513"/>
    </location>
</feature>
<proteinExistence type="predicted"/>
<evidence type="ECO:0000313" key="3">
    <source>
        <dbReference type="EMBL" id="GMI48679.1"/>
    </source>
</evidence>
<keyword evidence="1" id="KW-0175">Coiled coil</keyword>
<feature type="region of interest" description="Disordered" evidence="2">
    <location>
        <begin position="612"/>
        <end position="647"/>
    </location>
</feature>
<dbReference type="OrthoDB" id="10528964at2759"/>
<feature type="compositionally biased region" description="Low complexity" evidence="2">
    <location>
        <begin position="232"/>
        <end position="243"/>
    </location>
</feature>
<protein>
    <submittedName>
        <fullName evidence="3">Uncharacterized protein</fullName>
    </submittedName>
</protein>
<dbReference type="Proteomes" id="UP001165065">
    <property type="component" value="Unassembled WGS sequence"/>
</dbReference>
<feature type="compositionally biased region" description="Low complexity" evidence="2">
    <location>
        <begin position="623"/>
        <end position="640"/>
    </location>
</feature>
<keyword evidence="4" id="KW-1185">Reference proteome</keyword>
<organism evidence="3 4">
    <name type="scientific">Triparma columacea</name>
    <dbReference type="NCBI Taxonomy" id="722753"/>
    <lineage>
        <taxon>Eukaryota</taxon>
        <taxon>Sar</taxon>
        <taxon>Stramenopiles</taxon>
        <taxon>Ochrophyta</taxon>
        <taxon>Bolidophyceae</taxon>
        <taxon>Parmales</taxon>
        <taxon>Triparmaceae</taxon>
        <taxon>Triparma</taxon>
    </lineage>
</organism>
<accession>A0A9W7GPI2</accession>
<dbReference type="PANTHER" id="PTHR18937">
    <property type="entry name" value="STRUCTURAL MAINTENANCE OF CHROMOSOMES SMC FAMILY MEMBER"/>
    <property type="match status" value="1"/>
</dbReference>
<feature type="region of interest" description="Disordered" evidence="2">
    <location>
        <begin position="792"/>
        <end position="818"/>
    </location>
</feature>
<dbReference type="EMBL" id="BRYA01000417">
    <property type="protein sequence ID" value="GMI48679.1"/>
    <property type="molecule type" value="Genomic_DNA"/>
</dbReference>
<gene>
    <name evidence="3" type="ORF">TrCOL_g12495</name>
</gene>
<feature type="region of interest" description="Disordered" evidence="2">
    <location>
        <begin position="214"/>
        <end position="243"/>
    </location>
</feature>
<reference evidence="4" key="1">
    <citation type="journal article" date="2023" name="Commun. Biol.">
        <title>Genome analysis of Parmales, the sister group of diatoms, reveals the evolutionary specialization of diatoms from phago-mixotrophs to photoautotrophs.</title>
        <authorList>
            <person name="Ban H."/>
            <person name="Sato S."/>
            <person name="Yoshikawa S."/>
            <person name="Yamada K."/>
            <person name="Nakamura Y."/>
            <person name="Ichinomiya M."/>
            <person name="Sato N."/>
            <person name="Blanc-Mathieu R."/>
            <person name="Endo H."/>
            <person name="Kuwata A."/>
            <person name="Ogata H."/>
        </authorList>
    </citation>
    <scope>NUCLEOTIDE SEQUENCE [LARGE SCALE GENOMIC DNA]</scope>
</reference>
<evidence type="ECO:0000313" key="4">
    <source>
        <dbReference type="Proteomes" id="UP001165065"/>
    </source>
</evidence>
<feature type="compositionally biased region" description="Basic and acidic residues" evidence="2">
    <location>
        <begin position="612"/>
        <end position="621"/>
    </location>
</feature>
<comment type="caution">
    <text evidence="3">The sequence shown here is derived from an EMBL/GenBank/DDBJ whole genome shotgun (WGS) entry which is preliminary data.</text>
</comment>
<dbReference type="AlphaFoldDB" id="A0A9W7GPI2"/>
<evidence type="ECO:0000256" key="1">
    <source>
        <dbReference type="SAM" id="Coils"/>
    </source>
</evidence>
<name>A0A9W7GPI2_9STRA</name>
<sequence length="890" mass="98707">MKGGGTRYLKELPGYDPKRPYVYLEDPGEEMVTQEVFERMEKHLLREREAMEEYRAALRSKLEGKRDQIYLLYAENQRILNELQEDFKREATEFSQASGNPAHAEMKIKDLSKKERMLRLKHMQSLNIFAKQLHNFKDYSKREMRHAKAKFWPMANKGRLECGMTGLDDDEGFVEVDVDIGERMGEGGRGETSRKAEAQVQQQVKATTTKGGLEGVEGATKISPAQSKKAAPVRTRTPTPTTQLLPIPQPPPMYMLHCAAPSAAPSAPLIIDRVTKVKSSHPSTVLVEIHNEGVYWRGVSVAQEKGKKEADREEMRRRYNKFIHWGQKARRFLFMILCGDVPDDPVARAALFSPINKIGGGLLKILLLDLRVSKTTASIQRSAAKQRLTERKINAAVSNDIAQVVKLKEILEKRKVAISEAVQNEKSKKEVVKNAKKKLKKARNKKGELSSGELSSCATNVIALEGEAAAAEAELLNARDLIQEAKTKLSEDKKELKKAEQKLKKARKIEENKVTALLTKKRTEALDLEISRNKVEEINKVLMDCIDSRRSIKLDAASISSKFGSLPSGHPIRSSSSFLSRIGTSSKKVNVLLKAPASLLVNAGISHVSESLKKSMKESQKTDGGSSESLKSDGSSSETSPPAPSPQELAVEIEAKLRLGYFPAKTGPRYSHLKRTPSATNLSREWENHGWLLDLEVPEGGMEGVRRRMSTPSFSGLGTLPVFTRTLGLSHVRLLERPLDLYGQATSMFEPLVRSEERGWELMMGDGYGKALRDCEEGEVAGYTFCMGTKRKRREGGGGKGKVGGGKKGKLEEGETGEDSLGEVLGDLFELGEEELGEGRMEDKWTGSGHGEIEGGFDEEEGIADFLDDFFMGGEDIDTDELDAWLVDTG</sequence>